<feature type="region of interest" description="Disordered" evidence="1">
    <location>
        <begin position="473"/>
        <end position="492"/>
    </location>
</feature>
<proteinExistence type="predicted"/>
<dbReference type="Pfam" id="PF01551">
    <property type="entry name" value="Peptidase_M23"/>
    <property type="match status" value="1"/>
</dbReference>
<dbReference type="Proteomes" id="UP001190700">
    <property type="component" value="Unassembled WGS sequence"/>
</dbReference>
<keyword evidence="5" id="KW-1185">Reference proteome</keyword>
<keyword evidence="2" id="KW-0472">Membrane</keyword>
<evidence type="ECO:0000256" key="1">
    <source>
        <dbReference type="SAM" id="MobiDB-lite"/>
    </source>
</evidence>
<evidence type="ECO:0000313" key="5">
    <source>
        <dbReference type="Proteomes" id="UP001190700"/>
    </source>
</evidence>
<evidence type="ECO:0000313" key="4">
    <source>
        <dbReference type="EMBL" id="KAK3265843.1"/>
    </source>
</evidence>
<reference evidence="4 5" key="1">
    <citation type="journal article" date="2015" name="Genome Biol. Evol.">
        <title>Comparative Genomics of a Bacterivorous Green Alga Reveals Evolutionary Causalities and Consequences of Phago-Mixotrophic Mode of Nutrition.</title>
        <authorList>
            <person name="Burns J.A."/>
            <person name="Paasch A."/>
            <person name="Narechania A."/>
            <person name="Kim E."/>
        </authorList>
    </citation>
    <scope>NUCLEOTIDE SEQUENCE [LARGE SCALE GENOMIC DNA]</scope>
    <source>
        <strain evidence="4 5">PLY_AMNH</strain>
    </source>
</reference>
<sequence length="615" mass="67345">MSPAPSYSVRYDPSPAWPLCGRLKEAYPDWVDADGCPSSRFGSSKYSDEPINSPFGPRQLYSESLRYDFHRGIDLSCVTGTPLFAIADGTVQKAGVDSSYSDPLVQLRHHRPGYSACSEEGCYHSNYLHLSAANVSVGDSVVKGQLVGYSGASGSGYEHLHFELRDSPPEDPYSAWQRDCVNPVGTLLPYSTTEIVTVDFVSVNMTTDASLAVKVNISTTRMDINRVEITVNDAQNITEQPGNTPDAAGYHVYPSFVDFDLWNAEYTHKDSTSGDFTWESYQANGSRECPFFLEHGSDYSPHVHLDQQSTLDPMVGDFNGVLLTPGRFNAEHPLYWLALEFTQLSGPGDCFEAAVYAAANNSKPIATAEYLSSKVLFSSLDIAQFENAAFSHVFRDSFKADMASSAGLLTSDVEIRSVVSGSVVVDSLVTFPADASAAATEFQANLTNRTESIFSFFFTAFFPIQATEVDLVSVASPSPPPSPPDDRLDTSSGSTENFGFLQIGLCIFFGCAALVSTVMLIMRRRRDDAKGVDTQHQKKKPLCFCIPALRRLSEGFSLHKDGHQFRFQAVCDAENAPGMHENLQLHYSTEKERQLAMSSCTTQIVVMNPGYNSAP</sequence>
<dbReference type="InterPro" id="IPR011055">
    <property type="entry name" value="Dup_hybrid_motif"/>
</dbReference>
<dbReference type="GO" id="GO:0004222">
    <property type="term" value="F:metalloendopeptidase activity"/>
    <property type="evidence" value="ECO:0007669"/>
    <property type="project" value="TreeGrafter"/>
</dbReference>
<evidence type="ECO:0000259" key="3">
    <source>
        <dbReference type="Pfam" id="PF01551"/>
    </source>
</evidence>
<keyword evidence="2" id="KW-1133">Transmembrane helix</keyword>
<dbReference type="PANTHER" id="PTHR21666:SF270">
    <property type="entry name" value="MUREIN HYDROLASE ACTIVATOR ENVC"/>
    <property type="match status" value="1"/>
</dbReference>
<gene>
    <name evidence="4" type="ORF">CYMTET_25504</name>
</gene>
<feature type="domain" description="M23ase beta-sheet core" evidence="3">
    <location>
        <begin position="69"/>
        <end position="166"/>
    </location>
</feature>
<dbReference type="Gene3D" id="2.70.70.10">
    <property type="entry name" value="Glucose Permease (Domain IIA)"/>
    <property type="match status" value="1"/>
</dbReference>
<organism evidence="4 5">
    <name type="scientific">Cymbomonas tetramitiformis</name>
    <dbReference type="NCBI Taxonomy" id="36881"/>
    <lineage>
        <taxon>Eukaryota</taxon>
        <taxon>Viridiplantae</taxon>
        <taxon>Chlorophyta</taxon>
        <taxon>Pyramimonadophyceae</taxon>
        <taxon>Pyramimonadales</taxon>
        <taxon>Pyramimonadaceae</taxon>
        <taxon>Cymbomonas</taxon>
    </lineage>
</organism>
<comment type="caution">
    <text evidence="4">The sequence shown here is derived from an EMBL/GenBank/DDBJ whole genome shotgun (WGS) entry which is preliminary data.</text>
</comment>
<dbReference type="InterPro" id="IPR050570">
    <property type="entry name" value="Cell_wall_metabolism_enzyme"/>
</dbReference>
<dbReference type="CDD" id="cd12797">
    <property type="entry name" value="M23_peptidase"/>
    <property type="match status" value="1"/>
</dbReference>
<dbReference type="EMBL" id="LGRX02013661">
    <property type="protein sequence ID" value="KAK3265843.1"/>
    <property type="molecule type" value="Genomic_DNA"/>
</dbReference>
<dbReference type="AlphaFoldDB" id="A0AAE0FU28"/>
<dbReference type="SUPFAM" id="SSF51261">
    <property type="entry name" value="Duplicated hybrid motif"/>
    <property type="match status" value="1"/>
</dbReference>
<feature type="transmembrane region" description="Helical" evidence="2">
    <location>
        <begin position="500"/>
        <end position="521"/>
    </location>
</feature>
<accession>A0AAE0FU28</accession>
<protein>
    <recommendedName>
        <fullName evidence="3">M23ase beta-sheet core domain-containing protein</fullName>
    </recommendedName>
</protein>
<dbReference type="InterPro" id="IPR016047">
    <property type="entry name" value="M23ase_b-sheet_dom"/>
</dbReference>
<evidence type="ECO:0000256" key="2">
    <source>
        <dbReference type="SAM" id="Phobius"/>
    </source>
</evidence>
<dbReference type="PANTHER" id="PTHR21666">
    <property type="entry name" value="PEPTIDASE-RELATED"/>
    <property type="match status" value="1"/>
</dbReference>
<name>A0AAE0FU28_9CHLO</name>
<keyword evidence="2" id="KW-0812">Transmembrane</keyword>